<dbReference type="Gene3D" id="1.10.1660.10">
    <property type="match status" value="1"/>
</dbReference>
<dbReference type="InterPro" id="IPR047057">
    <property type="entry name" value="MerR_fam"/>
</dbReference>
<dbReference type="SUPFAM" id="SSF46955">
    <property type="entry name" value="Putative DNA-binding domain"/>
    <property type="match status" value="1"/>
</dbReference>
<evidence type="ECO:0000256" key="1">
    <source>
        <dbReference type="ARBA" id="ARBA00023125"/>
    </source>
</evidence>
<dbReference type="EMBL" id="BAAABY010000042">
    <property type="protein sequence ID" value="GAA0484290.1"/>
    <property type="molecule type" value="Genomic_DNA"/>
</dbReference>
<dbReference type="Proteomes" id="UP001500909">
    <property type="component" value="Unassembled WGS sequence"/>
</dbReference>
<evidence type="ECO:0000256" key="2">
    <source>
        <dbReference type="SAM" id="MobiDB-lite"/>
    </source>
</evidence>
<dbReference type="InterPro" id="IPR000551">
    <property type="entry name" value="MerR-type_HTH_dom"/>
</dbReference>
<proteinExistence type="predicted"/>
<feature type="region of interest" description="Disordered" evidence="2">
    <location>
        <begin position="252"/>
        <end position="292"/>
    </location>
</feature>
<evidence type="ECO:0000313" key="4">
    <source>
        <dbReference type="EMBL" id="GAA0484290.1"/>
    </source>
</evidence>
<feature type="compositionally biased region" description="Low complexity" evidence="2">
    <location>
        <begin position="254"/>
        <end position="278"/>
    </location>
</feature>
<sequence>MEANTGTEDGPKEREFRMSELAAEAGITVRTLRFYRERKLIPPPRREGRIAWYNEHHLARLRTIAALLERGHNLGGIAQLLTAFESGRDVGELLGLDSGSLVAPFSEETPVRLTPEELADHFKDDVTVDNLATSLDIGYLAVDGDEFVHISRRLLDASTDLVAAGVPLAAVLDAGRQVRAHADALAGLFIKVIRTHVLQDVLARVESGAELGPEELTRLAQTIDKLRPLSKGIVDAELSMAMDRAIGAELASWADGTTSSTSPASSSTSPASPSTSPASPSPPPADGAADDD</sequence>
<organism evidence="4 5">
    <name type="scientific">Streptomyces olivaceiscleroticus</name>
    <dbReference type="NCBI Taxonomy" id="68245"/>
    <lineage>
        <taxon>Bacteria</taxon>
        <taxon>Bacillati</taxon>
        <taxon>Actinomycetota</taxon>
        <taxon>Actinomycetes</taxon>
        <taxon>Kitasatosporales</taxon>
        <taxon>Streptomycetaceae</taxon>
        <taxon>Streptomyces</taxon>
    </lineage>
</organism>
<dbReference type="InterPro" id="IPR009061">
    <property type="entry name" value="DNA-bd_dom_put_sf"/>
</dbReference>
<evidence type="ECO:0000259" key="3">
    <source>
        <dbReference type="PROSITE" id="PS50937"/>
    </source>
</evidence>
<protein>
    <submittedName>
        <fullName evidence="4">MerR family transcriptional regulator</fullName>
    </submittedName>
</protein>
<dbReference type="PROSITE" id="PS50937">
    <property type="entry name" value="HTH_MERR_2"/>
    <property type="match status" value="1"/>
</dbReference>
<dbReference type="PANTHER" id="PTHR30204:SF93">
    <property type="entry name" value="HTH MERR-TYPE DOMAIN-CONTAINING PROTEIN"/>
    <property type="match status" value="1"/>
</dbReference>
<comment type="caution">
    <text evidence="4">The sequence shown here is derived from an EMBL/GenBank/DDBJ whole genome shotgun (WGS) entry which is preliminary data.</text>
</comment>
<gene>
    <name evidence="4" type="ORF">GCM10010361_56450</name>
</gene>
<dbReference type="PANTHER" id="PTHR30204">
    <property type="entry name" value="REDOX-CYCLING DRUG-SENSING TRANSCRIPTIONAL ACTIVATOR SOXR"/>
    <property type="match status" value="1"/>
</dbReference>
<dbReference type="PRINTS" id="PR00040">
    <property type="entry name" value="HTHMERR"/>
</dbReference>
<evidence type="ECO:0000313" key="5">
    <source>
        <dbReference type="Proteomes" id="UP001500909"/>
    </source>
</evidence>
<feature type="domain" description="HTH merR-type" evidence="3">
    <location>
        <begin position="15"/>
        <end position="83"/>
    </location>
</feature>
<reference evidence="4 5" key="1">
    <citation type="journal article" date="2019" name="Int. J. Syst. Evol. Microbiol.">
        <title>The Global Catalogue of Microorganisms (GCM) 10K type strain sequencing project: providing services to taxonomists for standard genome sequencing and annotation.</title>
        <authorList>
            <consortium name="The Broad Institute Genomics Platform"/>
            <consortium name="The Broad Institute Genome Sequencing Center for Infectious Disease"/>
            <person name="Wu L."/>
            <person name="Ma J."/>
        </authorList>
    </citation>
    <scope>NUCLEOTIDE SEQUENCE [LARGE SCALE GENOMIC DNA]</scope>
    <source>
        <strain evidence="4 5">JCM 4805</strain>
    </source>
</reference>
<name>A0ABN1AUV7_9ACTN</name>
<keyword evidence="1" id="KW-0238">DNA-binding</keyword>
<keyword evidence="5" id="KW-1185">Reference proteome</keyword>
<dbReference type="SMART" id="SM00422">
    <property type="entry name" value="HTH_MERR"/>
    <property type="match status" value="1"/>
</dbReference>
<accession>A0ABN1AUV7</accession>
<dbReference type="Pfam" id="PF13411">
    <property type="entry name" value="MerR_1"/>
    <property type="match status" value="1"/>
</dbReference>